<evidence type="ECO:0000313" key="1">
    <source>
        <dbReference type="EMBL" id="KAK8062798.1"/>
    </source>
</evidence>
<accession>A0ABR1UV53</accession>
<evidence type="ECO:0008006" key="3">
    <source>
        <dbReference type="Google" id="ProtNLM"/>
    </source>
</evidence>
<dbReference type="Proteomes" id="UP001433268">
    <property type="component" value="Unassembled WGS sequence"/>
</dbReference>
<sequence>MPFSDLPPEIVHEILIAAVQVRSLGRAVRLRHVSRSWDAAVVRALFESGVLDDNERAYRYWPQYVAYRASQAGRRHGDRRPLLLLRRVAERLLAWRGHGGPPSEDALTECVGEICAWMVPEFANGVSETYMYGRYNSTDKDKNDEEHLLHALLAIAAARNDVALVEHSLRDVGNRPWLISDLSNVENSL</sequence>
<name>A0ABR1UV53_9PEZI</name>
<gene>
    <name evidence="1" type="ORF">PG997_014895</name>
</gene>
<comment type="caution">
    <text evidence="1">The sequence shown here is derived from an EMBL/GenBank/DDBJ whole genome shotgun (WGS) entry which is preliminary data.</text>
</comment>
<proteinExistence type="predicted"/>
<dbReference type="RefSeq" id="XP_066661397.1">
    <property type="nucleotide sequence ID" value="XM_066819209.1"/>
</dbReference>
<keyword evidence="2" id="KW-1185">Reference proteome</keyword>
<organism evidence="1 2">
    <name type="scientific">Apiospora hydei</name>
    <dbReference type="NCBI Taxonomy" id="1337664"/>
    <lineage>
        <taxon>Eukaryota</taxon>
        <taxon>Fungi</taxon>
        <taxon>Dikarya</taxon>
        <taxon>Ascomycota</taxon>
        <taxon>Pezizomycotina</taxon>
        <taxon>Sordariomycetes</taxon>
        <taxon>Xylariomycetidae</taxon>
        <taxon>Amphisphaeriales</taxon>
        <taxon>Apiosporaceae</taxon>
        <taxon>Apiospora</taxon>
    </lineage>
</organism>
<dbReference type="EMBL" id="JAQQWN010000010">
    <property type="protein sequence ID" value="KAK8062798.1"/>
    <property type="molecule type" value="Genomic_DNA"/>
</dbReference>
<evidence type="ECO:0000313" key="2">
    <source>
        <dbReference type="Proteomes" id="UP001433268"/>
    </source>
</evidence>
<reference evidence="1 2" key="1">
    <citation type="submission" date="2023-01" db="EMBL/GenBank/DDBJ databases">
        <title>Analysis of 21 Apiospora genomes using comparative genomics revels a genus with tremendous synthesis potential of carbohydrate active enzymes and secondary metabolites.</title>
        <authorList>
            <person name="Sorensen T."/>
        </authorList>
    </citation>
    <scope>NUCLEOTIDE SEQUENCE [LARGE SCALE GENOMIC DNA]</scope>
    <source>
        <strain evidence="1 2">CBS 114990</strain>
    </source>
</reference>
<dbReference type="GeneID" id="92052269"/>
<protein>
    <recommendedName>
        <fullName evidence="3">F-box domain-containing protein</fullName>
    </recommendedName>
</protein>